<name>A0A7X0SKE2_9BACL</name>
<dbReference type="RefSeq" id="WP_185127050.1">
    <property type="nucleotide sequence ID" value="NZ_JACJVO010000001.1"/>
</dbReference>
<dbReference type="AlphaFoldDB" id="A0A7X0SKE2"/>
<dbReference type="EMBL" id="JACJVO010000001">
    <property type="protein sequence ID" value="MBB6729378.1"/>
    <property type="molecule type" value="Genomic_DNA"/>
</dbReference>
<gene>
    <name evidence="1" type="ORF">H7C18_00515</name>
</gene>
<proteinExistence type="predicted"/>
<comment type="caution">
    <text evidence="1">The sequence shown here is derived from an EMBL/GenBank/DDBJ whole genome shotgun (WGS) entry which is preliminary data.</text>
</comment>
<reference evidence="1 2" key="1">
    <citation type="submission" date="2020-08" db="EMBL/GenBank/DDBJ databases">
        <title>Cohnella phylogeny.</title>
        <authorList>
            <person name="Dunlap C."/>
        </authorList>
    </citation>
    <scope>NUCLEOTIDE SEQUENCE [LARGE SCALE GENOMIC DNA]</scope>
    <source>
        <strain evidence="1 2">CBP 2801</strain>
    </source>
</reference>
<organism evidence="1 2">
    <name type="scientific">Cohnella zeiphila</name>
    <dbReference type="NCBI Taxonomy" id="2761120"/>
    <lineage>
        <taxon>Bacteria</taxon>
        <taxon>Bacillati</taxon>
        <taxon>Bacillota</taxon>
        <taxon>Bacilli</taxon>
        <taxon>Bacillales</taxon>
        <taxon>Paenibacillaceae</taxon>
        <taxon>Cohnella</taxon>
    </lineage>
</organism>
<evidence type="ECO:0000313" key="2">
    <source>
        <dbReference type="Proteomes" id="UP000564644"/>
    </source>
</evidence>
<accession>A0A7X0SKE2</accession>
<keyword evidence="2" id="KW-1185">Reference proteome</keyword>
<sequence length="116" mass="13842">MGEWSNKRNWAERQFATDARLGIALPRFTLPWEAMSPEEQAAVLERWETIRGRIPDRVIGFEAEIRRLQDGLFEEESFERSCRLNSEIAELASRINDLNIWYRTEQDFEEETRRHA</sequence>
<evidence type="ECO:0000313" key="1">
    <source>
        <dbReference type="EMBL" id="MBB6729378.1"/>
    </source>
</evidence>
<protein>
    <submittedName>
        <fullName evidence="1">Uncharacterized protein</fullName>
    </submittedName>
</protein>
<dbReference type="Proteomes" id="UP000564644">
    <property type="component" value="Unassembled WGS sequence"/>
</dbReference>